<comment type="caution">
    <text evidence="13">The sequence shown here is derived from an EMBL/GenBank/DDBJ whole genome shotgun (WGS) entry which is preliminary data.</text>
</comment>
<sequence>MSFSVVAAALVVVAAAAASLWAWRIVKYVWIRPKMLESHLRRQGLAGTPYTPLVGDIKRNVDMMMEARSKPIKLTDDVTPRLLPLALKMFNSHGRSFFIWIGPVPAIMITNPEQIKEVFNKIYDFEKAATFPLFRLLAGGLASYKGDKWANHRRIINPAFHLEKIKNMVPAFYHCCSEVVCQWERLVLDKETPCEVDVWPWLVNLTADVISHTAFGSSYKEGQRIFQLQGELAELIAQAFKKSYIPGLSVIVTKPEHIKEVLNRANDFPKPPVHPVVELFATGVALYSGEKWSKHRKIINHSFHLEKLKIMIPAFHESCIEMISKWERLVREQGSSAEIDVWPYLEDVTSDAISRTAFGSSYEEGKRIFELQEEQGRRLVSTDKEQHEDEANRQRSKV</sequence>
<evidence type="ECO:0008006" key="15">
    <source>
        <dbReference type="Google" id="ProtNLM"/>
    </source>
</evidence>
<comment type="subcellular location">
    <subcellularLocation>
        <location evidence="2">Membrane</location>
        <topology evidence="2">Single-pass membrane protein</topology>
    </subcellularLocation>
</comment>
<keyword evidence="10" id="KW-0503">Monooxygenase</keyword>
<accession>A0ABQ7EP51</accession>
<feature type="region of interest" description="Disordered" evidence="12">
    <location>
        <begin position="377"/>
        <end position="398"/>
    </location>
</feature>
<dbReference type="SUPFAM" id="SSF48264">
    <property type="entry name" value="Cytochrome P450"/>
    <property type="match status" value="2"/>
</dbReference>
<dbReference type="InterPro" id="IPR036396">
    <property type="entry name" value="Cyt_P450_sf"/>
</dbReference>
<dbReference type="InterPro" id="IPR001128">
    <property type="entry name" value="Cyt_P450"/>
</dbReference>
<dbReference type="PANTHER" id="PTHR24282">
    <property type="entry name" value="CYTOCHROME P450 FAMILY MEMBER"/>
    <property type="match status" value="1"/>
</dbReference>
<evidence type="ECO:0000256" key="10">
    <source>
        <dbReference type="ARBA" id="ARBA00023033"/>
    </source>
</evidence>
<keyword evidence="9" id="KW-0408">Iron</keyword>
<dbReference type="InterPro" id="IPR050665">
    <property type="entry name" value="Cytochrome_P450_Monooxygen"/>
</dbReference>
<dbReference type="EMBL" id="QGKV02000297">
    <property type="protein sequence ID" value="KAF3605319.1"/>
    <property type="molecule type" value="Genomic_DNA"/>
</dbReference>
<evidence type="ECO:0000256" key="5">
    <source>
        <dbReference type="ARBA" id="ARBA00022692"/>
    </source>
</evidence>
<dbReference type="InterPro" id="IPR002402">
    <property type="entry name" value="Cyt_P450_E_grp-II"/>
</dbReference>
<evidence type="ECO:0000256" key="1">
    <source>
        <dbReference type="ARBA" id="ARBA00001971"/>
    </source>
</evidence>
<keyword evidence="11" id="KW-0472">Membrane</keyword>
<dbReference type="PANTHER" id="PTHR24282:SF113">
    <property type="entry name" value="CYTOCHROME P450"/>
    <property type="match status" value="1"/>
</dbReference>
<comment type="cofactor">
    <cofactor evidence="1">
        <name>heme</name>
        <dbReference type="ChEBI" id="CHEBI:30413"/>
    </cofactor>
</comment>
<evidence type="ECO:0000256" key="9">
    <source>
        <dbReference type="ARBA" id="ARBA00023004"/>
    </source>
</evidence>
<keyword evidence="7" id="KW-1133">Transmembrane helix</keyword>
<evidence type="ECO:0000256" key="2">
    <source>
        <dbReference type="ARBA" id="ARBA00004167"/>
    </source>
</evidence>
<proteinExistence type="inferred from homology"/>
<keyword evidence="14" id="KW-1185">Reference proteome</keyword>
<evidence type="ECO:0000256" key="3">
    <source>
        <dbReference type="ARBA" id="ARBA00010617"/>
    </source>
</evidence>
<dbReference type="Proteomes" id="UP000266723">
    <property type="component" value="Unassembled WGS sequence"/>
</dbReference>
<comment type="similarity">
    <text evidence="3">Belongs to the cytochrome P450 family.</text>
</comment>
<evidence type="ECO:0000256" key="7">
    <source>
        <dbReference type="ARBA" id="ARBA00022989"/>
    </source>
</evidence>
<dbReference type="Gene3D" id="1.10.630.10">
    <property type="entry name" value="Cytochrome P450"/>
    <property type="match status" value="2"/>
</dbReference>
<keyword evidence="5" id="KW-0812">Transmembrane</keyword>
<evidence type="ECO:0000256" key="4">
    <source>
        <dbReference type="ARBA" id="ARBA00022617"/>
    </source>
</evidence>
<keyword evidence="4" id="KW-0349">Heme</keyword>
<evidence type="ECO:0000256" key="6">
    <source>
        <dbReference type="ARBA" id="ARBA00022723"/>
    </source>
</evidence>
<evidence type="ECO:0000256" key="11">
    <source>
        <dbReference type="ARBA" id="ARBA00023136"/>
    </source>
</evidence>
<gene>
    <name evidence="13" type="ORF">DY000_02050581</name>
</gene>
<organism evidence="13 14">
    <name type="scientific">Brassica cretica</name>
    <name type="common">Mustard</name>
    <dbReference type="NCBI Taxonomy" id="69181"/>
    <lineage>
        <taxon>Eukaryota</taxon>
        <taxon>Viridiplantae</taxon>
        <taxon>Streptophyta</taxon>
        <taxon>Embryophyta</taxon>
        <taxon>Tracheophyta</taxon>
        <taxon>Spermatophyta</taxon>
        <taxon>Magnoliopsida</taxon>
        <taxon>eudicotyledons</taxon>
        <taxon>Gunneridae</taxon>
        <taxon>Pentapetalae</taxon>
        <taxon>rosids</taxon>
        <taxon>malvids</taxon>
        <taxon>Brassicales</taxon>
        <taxon>Brassicaceae</taxon>
        <taxon>Brassiceae</taxon>
        <taxon>Brassica</taxon>
    </lineage>
</organism>
<evidence type="ECO:0000256" key="12">
    <source>
        <dbReference type="SAM" id="MobiDB-lite"/>
    </source>
</evidence>
<dbReference type="Pfam" id="PF00067">
    <property type="entry name" value="p450"/>
    <property type="match status" value="2"/>
</dbReference>
<evidence type="ECO:0000313" key="14">
    <source>
        <dbReference type="Proteomes" id="UP000266723"/>
    </source>
</evidence>
<keyword evidence="6" id="KW-0479">Metal-binding</keyword>
<keyword evidence="8" id="KW-0560">Oxidoreductase</keyword>
<reference evidence="13 14" key="1">
    <citation type="journal article" date="2020" name="BMC Genomics">
        <title>Intraspecific diversification of the crop wild relative Brassica cretica Lam. using demographic model selection.</title>
        <authorList>
            <person name="Kioukis A."/>
            <person name="Michalopoulou V.A."/>
            <person name="Briers L."/>
            <person name="Pirintsos S."/>
            <person name="Studholme D.J."/>
            <person name="Pavlidis P."/>
            <person name="Sarris P.F."/>
        </authorList>
    </citation>
    <scope>NUCLEOTIDE SEQUENCE [LARGE SCALE GENOMIC DNA]</scope>
    <source>
        <strain evidence="14">cv. PFS-1207/04</strain>
    </source>
</reference>
<evidence type="ECO:0000313" key="13">
    <source>
        <dbReference type="EMBL" id="KAF3605319.1"/>
    </source>
</evidence>
<dbReference type="PRINTS" id="PR00464">
    <property type="entry name" value="EP450II"/>
</dbReference>
<name>A0ABQ7EP51_BRACR</name>
<protein>
    <recommendedName>
        <fullName evidence="15">Cytochrome P450 monooxygenase</fullName>
    </recommendedName>
</protein>
<evidence type="ECO:0000256" key="8">
    <source>
        <dbReference type="ARBA" id="ARBA00023002"/>
    </source>
</evidence>